<feature type="compositionally biased region" description="Low complexity" evidence="1">
    <location>
        <begin position="985"/>
        <end position="994"/>
    </location>
</feature>
<feature type="compositionally biased region" description="Low complexity" evidence="1">
    <location>
        <begin position="562"/>
        <end position="579"/>
    </location>
</feature>
<proteinExistence type="predicted"/>
<dbReference type="GO" id="GO:0030036">
    <property type="term" value="P:actin cytoskeleton organization"/>
    <property type="evidence" value="ECO:0007669"/>
    <property type="project" value="TreeGrafter"/>
</dbReference>
<feature type="region of interest" description="Disordered" evidence="1">
    <location>
        <begin position="509"/>
        <end position="588"/>
    </location>
</feature>
<reference evidence="2" key="1">
    <citation type="journal article" date="2023" name="PhytoFront">
        <title>Draft Genome Resources of Seven Strains of Tilletia horrida, Causal Agent of Kernel Smut of Rice.</title>
        <authorList>
            <person name="Khanal S."/>
            <person name="Antony Babu S."/>
            <person name="Zhou X.G."/>
        </authorList>
    </citation>
    <scope>NUCLEOTIDE SEQUENCE</scope>
    <source>
        <strain evidence="2">TX3</strain>
    </source>
</reference>
<feature type="region of interest" description="Disordered" evidence="1">
    <location>
        <begin position="1"/>
        <end position="122"/>
    </location>
</feature>
<feature type="region of interest" description="Disordered" evidence="1">
    <location>
        <begin position="981"/>
        <end position="1134"/>
    </location>
</feature>
<keyword evidence="3" id="KW-1185">Reference proteome</keyword>
<feature type="compositionally biased region" description="Polar residues" evidence="1">
    <location>
        <begin position="865"/>
        <end position="880"/>
    </location>
</feature>
<feature type="compositionally biased region" description="Acidic residues" evidence="1">
    <location>
        <begin position="917"/>
        <end position="927"/>
    </location>
</feature>
<feature type="compositionally biased region" description="Low complexity" evidence="1">
    <location>
        <begin position="898"/>
        <end position="908"/>
    </location>
</feature>
<feature type="compositionally biased region" description="Low complexity" evidence="1">
    <location>
        <begin position="210"/>
        <end position="236"/>
    </location>
</feature>
<feature type="compositionally biased region" description="Basic and acidic residues" evidence="1">
    <location>
        <begin position="786"/>
        <end position="800"/>
    </location>
</feature>
<feature type="compositionally biased region" description="Low complexity" evidence="1">
    <location>
        <begin position="365"/>
        <end position="386"/>
    </location>
</feature>
<feature type="compositionally biased region" description="Gly residues" evidence="1">
    <location>
        <begin position="1117"/>
        <end position="1132"/>
    </location>
</feature>
<comment type="caution">
    <text evidence="2">The sequence shown here is derived from an EMBL/GenBank/DDBJ whole genome shotgun (WGS) entry which is preliminary data.</text>
</comment>
<evidence type="ECO:0000313" key="2">
    <source>
        <dbReference type="EMBL" id="KAK0523870.1"/>
    </source>
</evidence>
<feature type="compositionally biased region" description="Polar residues" evidence="1">
    <location>
        <begin position="1086"/>
        <end position="1110"/>
    </location>
</feature>
<dbReference type="PANTHER" id="PTHR12751:SF18">
    <property type="entry name" value="PHOSPHATASE AND ACTIN REGULATOR 1"/>
    <property type="match status" value="1"/>
</dbReference>
<dbReference type="GO" id="GO:0003779">
    <property type="term" value="F:actin binding"/>
    <property type="evidence" value="ECO:0007669"/>
    <property type="project" value="TreeGrafter"/>
</dbReference>
<feature type="compositionally biased region" description="Low complexity" evidence="1">
    <location>
        <begin position="825"/>
        <end position="844"/>
    </location>
</feature>
<protein>
    <submittedName>
        <fullName evidence="2">Bud neck involved protein</fullName>
    </submittedName>
</protein>
<feature type="compositionally biased region" description="Polar residues" evidence="1">
    <location>
        <begin position="441"/>
        <end position="452"/>
    </location>
</feature>
<evidence type="ECO:0000256" key="1">
    <source>
        <dbReference type="SAM" id="MobiDB-lite"/>
    </source>
</evidence>
<feature type="region of interest" description="Disordered" evidence="1">
    <location>
        <begin position="159"/>
        <end position="180"/>
    </location>
</feature>
<feature type="compositionally biased region" description="Polar residues" evidence="1">
    <location>
        <begin position="721"/>
        <end position="742"/>
    </location>
</feature>
<feature type="region of interest" description="Disordered" evidence="1">
    <location>
        <begin position="210"/>
        <end position="287"/>
    </location>
</feature>
<sequence>MAPVSLALNWSPPASSSLFDDVTSPGSSDTTTSAAAAAAATAAAGDAGSPRSHHPGPGTASSRRPSAPAAVAASPSLSFSSSHSSSSSSLAAGSTAVGPPGASTLGVQPPVRSMSASPQPTQTKSYAAAAALSASSGSLSSLSSSSPPHSASIVTATEAIVPPGRAGEQRAGSTESAATQQQAQVGQSIFFPTATANTVTWQQYQQMVSQARQQSNNNTSSSTAEAGSSGPSSAGAPRRRTTSGPQRAPTSFNDAHHQNPLPPLSYAPNTVPSHLRPDLAQPTMVHSNSTPVVNGAAAASAATAGAAGAGAAGAGGYHPYRRTPRSSTTTAAVGGLPQIQFGTMLDSADALALTSPGGSDERTRATSSNGPSPASASAGAPLSYSSVAAGAMRGPSAPSEGPGNPSHYDSYASGRPGQGRRPSDASSITTPGSGPGFAHIRNTSFSSQISASTERERPGVTGLHPVQPKTPSPLSQQPPAPLTTAQIAAQKKSLPSRLRKAISLSTMSEFGSAGDSAAPNSSKSTSRRGDGQRVENTGGVVVIEGQASDSPPMTPDRGGLGSSAASISSRRSGRPPISGSGEGGTTKRSIFNRKFNASTDNISISSTVSSASVMLRKMGNLGKLARRHSLMGLTNMFKDKDRGGPDGRDGFHTDDFGTMTGSGAMGGDGIENSANQAAGSKVKRGKNKKAAPVAASITHATVELETGGGAMTPAASYVRQHQLQMRQQHESGPSIGSGQGSAPSPGLLARVRNVSTDSSATARNAAALNAASSLAANAAAAAAGGSEDRNQKMFEKERERLKKQRSGWKKMLPGGGSSGGGGSSSSGVDYASAAQAGKAAQRAQPTGLETYAASDEEQAPGYGSAMNSAYASGNPTSSRGGWNAGAPVSSGGGGGGAAASLPNSAAALYGEPPQDGLYDEEDEDEMLEPPHAPYADGAAESGDEYETDSLRHWGEGIERSRASAAQVKSVKSILRAQSAYGPDPATAAAAAAAASNGGGYNRTPSGGVRVRSSSFDATQGAGAPGVPLMSQMSNTTEGTDRMDGLSTARAESPSNLAAVGRSESPAHSRGAGAEAQENGNGGGGSTSPPLASPTAGTTNLGHHSNSSMPTLSLMMLDGGGGGGANGGGGGARGARAPKKRLVFAEAQIYHSTWPAHVYDRRGELATCNRLTPALAQSIKEELNSFKMEEMIVAPSSRIYTHFFV</sequence>
<feature type="compositionally biased region" description="Low complexity" evidence="1">
    <location>
        <begin position="57"/>
        <end position="97"/>
    </location>
</feature>
<dbReference type="Proteomes" id="UP001176521">
    <property type="component" value="Unassembled WGS sequence"/>
</dbReference>
<feature type="compositionally biased region" description="Low complexity" evidence="1">
    <location>
        <begin position="23"/>
        <end position="50"/>
    </location>
</feature>
<name>A0AAN6GB54_9BASI</name>
<feature type="compositionally biased region" description="Polar residues" evidence="1">
    <location>
        <begin position="242"/>
        <end position="253"/>
    </location>
</feature>
<feature type="region of interest" description="Disordered" evidence="1">
    <location>
        <begin position="783"/>
        <end position="965"/>
    </location>
</feature>
<evidence type="ECO:0000313" key="3">
    <source>
        <dbReference type="Proteomes" id="UP001176521"/>
    </source>
</evidence>
<dbReference type="PANTHER" id="PTHR12751">
    <property type="entry name" value="PHOSPHATASE AND ACTIN REGULATOR PHACTR"/>
    <property type="match status" value="1"/>
</dbReference>
<dbReference type="AlphaFoldDB" id="A0AAN6GB54"/>
<dbReference type="EMBL" id="JAPDMQ010000484">
    <property type="protein sequence ID" value="KAK0523870.1"/>
    <property type="molecule type" value="Genomic_DNA"/>
</dbReference>
<organism evidence="2 3">
    <name type="scientific">Tilletia horrida</name>
    <dbReference type="NCBI Taxonomy" id="155126"/>
    <lineage>
        <taxon>Eukaryota</taxon>
        <taxon>Fungi</taxon>
        <taxon>Dikarya</taxon>
        <taxon>Basidiomycota</taxon>
        <taxon>Ustilaginomycotina</taxon>
        <taxon>Exobasidiomycetes</taxon>
        <taxon>Tilletiales</taxon>
        <taxon>Tilletiaceae</taxon>
        <taxon>Tilletia</taxon>
    </lineage>
</organism>
<feature type="compositionally biased region" description="Basic and acidic residues" evidence="1">
    <location>
        <begin position="948"/>
        <end position="961"/>
    </location>
</feature>
<gene>
    <name evidence="2" type="primary">BNI4</name>
    <name evidence="2" type="ORF">OC842_006008</name>
</gene>
<feature type="compositionally biased region" description="Gly residues" evidence="1">
    <location>
        <begin position="813"/>
        <end position="824"/>
    </location>
</feature>
<feature type="compositionally biased region" description="Pro residues" evidence="1">
    <location>
        <begin position="468"/>
        <end position="481"/>
    </location>
</feature>
<feature type="region of interest" description="Disordered" evidence="1">
    <location>
        <begin position="352"/>
        <end position="494"/>
    </location>
</feature>
<accession>A0AAN6GB54</accession>
<feature type="region of interest" description="Disordered" evidence="1">
    <location>
        <begin position="721"/>
        <end position="747"/>
    </location>
</feature>